<evidence type="ECO:0000259" key="1">
    <source>
        <dbReference type="PROSITE" id="PS50878"/>
    </source>
</evidence>
<dbReference type="PANTHER" id="PTHR31635:SF196">
    <property type="entry name" value="REVERSE TRANSCRIPTASE DOMAIN-CONTAINING PROTEIN-RELATED"/>
    <property type="match status" value="1"/>
</dbReference>
<dbReference type="InterPro" id="IPR000477">
    <property type="entry name" value="RT_dom"/>
</dbReference>
<dbReference type="EMBL" id="JAANQT010001046">
    <property type="protein sequence ID" value="KAG1306889.1"/>
    <property type="molecule type" value="Genomic_DNA"/>
</dbReference>
<dbReference type="Proteomes" id="UP000716291">
    <property type="component" value="Unassembled WGS sequence"/>
</dbReference>
<dbReference type="Pfam" id="PF00078">
    <property type="entry name" value="RVT_1"/>
    <property type="match status" value="1"/>
</dbReference>
<name>A0A9P7BRE5_RHIOR</name>
<comment type="caution">
    <text evidence="2">The sequence shown here is derived from an EMBL/GenBank/DDBJ whole genome shotgun (WGS) entry which is preliminary data.</text>
</comment>
<dbReference type="InterPro" id="IPR026960">
    <property type="entry name" value="RVT-Znf"/>
</dbReference>
<dbReference type="PROSITE" id="PS50878">
    <property type="entry name" value="RT_POL"/>
    <property type="match status" value="1"/>
</dbReference>
<accession>A0A9P7BRE5</accession>
<proteinExistence type="predicted"/>
<organism evidence="2 3">
    <name type="scientific">Rhizopus oryzae</name>
    <name type="common">Mucormycosis agent</name>
    <name type="synonym">Rhizopus arrhizus var. delemar</name>
    <dbReference type="NCBI Taxonomy" id="64495"/>
    <lineage>
        <taxon>Eukaryota</taxon>
        <taxon>Fungi</taxon>
        <taxon>Fungi incertae sedis</taxon>
        <taxon>Mucoromycota</taxon>
        <taxon>Mucoromycotina</taxon>
        <taxon>Mucoromycetes</taxon>
        <taxon>Mucorales</taxon>
        <taxon>Mucorineae</taxon>
        <taxon>Rhizopodaceae</taxon>
        <taxon>Rhizopus</taxon>
    </lineage>
</organism>
<reference evidence="2" key="1">
    <citation type="journal article" date="2020" name="Microb. Genom.">
        <title>Genetic diversity of clinical and environmental Mucorales isolates obtained from an investigation of mucormycosis cases among solid organ transplant recipients.</title>
        <authorList>
            <person name="Nguyen M.H."/>
            <person name="Kaul D."/>
            <person name="Muto C."/>
            <person name="Cheng S.J."/>
            <person name="Richter R.A."/>
            <person name="Bruno V.M."/>
            <person name="Liu G."/>
            <person name="Beyhan S."/>
            <person name="Sundermann A.J."/>
            <person name="Mounaud S."/>
            <person name="Pasculle A.W."/>
            <person name="Nierman W.C."/>
            <person name="Driscoll E."/>
            <person name="Cumbie R."/>
            <person name="Clancy C.J."/>
            <person name="Dupont C.L."/>
        </authorList>
    </citation>
    <scope>NUCLEOTIDE SEQUENCE</scope>
    <source>
        <strain evidence="2">GL11</strain>
    </source>
</reference>
<dbReference type="SUPFAM" id="SSF56219">
    <property type="entry name" value="DNase I-like"/>
    <property type="match status" value="1"/>
</dbReference>
<feature type="domain" description="Reverse transcriptase" evidence="1">
    <location>
        <begin position="485"/>
        <end position="777"/>
    </location>
</feature>
<dbReference type="CDD" id="cd01650">
    <property type="entry name" value="RT_nLTR_like"/>
    <property type="match status" value="1"/>
</dbReference>
<dbReference type="AlphaFoldDB" id="A0A9P7BRE5"/>
<keyword evidence="3" id="KW-1185">Reference proteome</keyword>
<evidence type="ECO:0000313" key="2">
    <source>
        <dbReference type="EMBL" id="KAG1306889.1"/>
    </source>
</evidence>
<dbReference type="Pfam" id="PF13966">
    <property type="entry name" value="zf-RVT"/>
    <property type="match status" value="1"/>
</dbReference>
<dbReference type="PANTHER" id="PTHR31635">
    <property type="entry name" value="REVERSE TRANSCRIPTASE DOMAIN-CONTAINING PROTEIN-RELATED"/>
    <property type="match status" value="1"/>
</dbReference>
<dbReference type="InterPro" id="IPR036691">
    <property type="entry name" value="Endo/exonu/phosph_ase_sf"/>
</dbReference>
<protein>
    <recommendedName>
        <fullName evidence="1">Reverse transcriptase domain-containing protein</fullName>
    </recommendedName>
</protein>
<dbReference type="OrthoDB" id="2208754at2759"/>
<evidence type="ECO:0000313" key="3">
    <source>
        <dbReference type="Proteomes" id="UP000716291"/>
    </source>
</evidence>
<gene>
    <name evidence="2" type="ORF">G6F64_007241</name>
</gene>
<dbReference type="Gene3D" id="3.60.10.10">
    <property type="entry name" value="Endonuclease/exonuclease/phosphatase"/>
    <property type="match status" value="1"/>
</dbReference>
<dbReference type="InterPro" id="IPR043502">
    <property type="entry name" value="DNA/RNA_pol_sf"/>
</dbReference>
<dbReference type="SUPFAM" id="SSF56672">
    <property type="entry name" value="DNA/RNA polymerases"/>
    <property type="match status" value="1"/>
</dbReference>
<sequence>MSLQETHAAPLQTTPLDNIFQAKQTFWTYHCGLVSFSSDFVLSLIDTTEFFVSDRYLLCKVEHPHQFYEPFYILNLYAPASSNVERRQFFQQIYELLLSISSTVPRERLLISGDFNYDYERDIARGTGKFKTYDQWVIYLQSFFYNCLLANDLATLPTFTRNSEICSCIDYIYVGESLQHALTESSLEYLDPSWSDHSILHGQFDLGASLHGPGMFRGNPAYANNPQFQQHLSTLIDKLLTTLPIDATPQEQWEQVKTTTTKAIKSFGVKYVCWRKTTLKHLQRKRNRLLRSKPPIATLQYFLPKLERMIYSLQTELVEISALKAGAVWREKGERSAKYLKQVHTKRETQQFIRAIQSPSSPPYNESNDTMSGLTNTTTPVAQTSSDPTTVRQYAHQFYSQLYSKDPVDNSELQQYLASIQFPRKFSEQEQGNLIAPITIDMLIEQASRITNKQSSPGSDGLSYPFLILLFKHPGLSSLCLQIYNQALDGVLPDSWQDIRVRLLPKKGDLTSLKNWRPISLINCDAKVFTRILTKRLGSPLRRILNPYQSGFVPGKFIGDNGLALSMILEQSRGQHLPGVGLLLDQEKAYDRVHPGYLQQVMSTMDLPDRFINCIQRLFFGNRVSININGFFTASIPQERGLRQGDPLSPLLFNIALEPFLLSILQDPCLPGLSPTSLASGIQGRNGRYQPNPVKCLAYADDVCLLLTTPQELDRAKAHMDNYARVSNAKFNENKTEVFSLHGPWDPIWNSPLQSLNITTFHHQSSLQPFRYLGFYFPYNTRQRKLIEDQLLLKVQQQCIIYSKRQLSILGRVTIVNVLILSKVWYTLRLLRPTARFFSELKKLIYQFVWQKKFPKLKSGVMFLPSKYGGLNVLDPRLQHRVLQKRWLNYLIDATRYPTFVRPYMLQHLALFQNASEYPLLPLLCARFRVSAVYNKAMSIWSVIFETIDYFIPQLTTPLMGPIPLATLLNLPLFMVLQADSTHWSHRHPKFLASSMFIFDNRQERLRLRVDGEYTRYPRLCRQLFQDILTNHTVSLLDVVWDHIITAPAASNAAWSSNSVVLSAIRESTYWASFTPQKLRLFYQDPKLGGHNFTPSVVRNFWRCTLYSNARTVYYRTLQGRIPTQLSIHKYNPLVNATCSICGQADDTFRHFVIDCPKKWEVWQAVLHHHYPSVRFSPELIYGALRYLHVPPIPRGSKTFFTIIGTTHWQLWNMYWTHGNTTTRPISASSIQAVLRRILNFLQILLSTS</sequence>